<feature type="region of interest" description="Disordered" evidence="1">
    <location>
        <begin position="58"/>
        <end position="103"/>
    </location>
</feature>
<organism evidence="4 5">
    <name type="scientific">Psilocybe cyanescens</name>
    <dbReference type="NCBI Taxonomy" id="93625"/>
    <lineage>
        <taxon>Eukaryota</taxon>
        <taxon>Fungi</taxon>
        <taxon>Dikarya</taxon>
        <taxon>Basidiomycota</taxon>
        <taxon>Agaricomycotina</taxon>
        <taxon>Agaricomycetes</taxon>
        <taxon>Agaricomycetidae</taxon>
        <taxon>Agaricales</taxon>
        <taxon>Agaricineae</taxon>
        <taxon>Strophariaceae</taxon>
        <taxon>Psilocybe</taxon>
    </lineage>
</organism>
<evidence type="ECO:0000313" key="4">
    <source>
        <dbReference type="EMBL" id="PPQ92489.1"/>
    </source>
</evidence>
<feature type="region of interest" description="Disordered" evidence="1">
    <location>
        <begin position="324"/>
        <end position="385"/>
    </location>
</feature>
<feature type="region of interest" description="Disordered" evidence="1">
    <location>
        <begin position="210"/>
        <end position="290"/>
    </location>
</feature>
<feature type="transmembrane region" description="Helical" evidence="2">
    <location>
        <begin position="109"/>
        <end position="132"/>
    </location>
</feature>
<feature type="compositionally biased region" description="Low complexity" evidence="1">
    <location>
        <begin position="58"/>
        <end position="99"/>
    </location>
</feature>
<dbReference type="Proteomes" id="UP000283269">
    <property type="component" value="Unassembled WGS sequence"/>
</dbReference>
<dbReference type="AlphaFoldDB" id="A0A409XNY6"/>
<name>A0A409XNY6_PSICY</name>
<feature type="signal peptide" evidence="3">
    <location>
        <begin position="1"/>
        <end position="22"/>
    </location>
</feature>
<keyword evidence="5" id="KW-1185">Reference proteome</keyword>
<comment type="caution">
    <text evidence="4">The sequence shown here is derived from an EMBL/GenBank/DDBJ whole genome shotgun (WGS) entry which is preliminary data.</text>
</comment>
<proteinExistence type="predicted"/>
<keyword evidence="3" id="KW-0732">Signal</keyword>
<keyword evidence="2" id="KW-0472">Membrane</keyword>
<keyword evidence="2" id="KW-1133">Transmembrane helix</keyword>
<accession>A0A409XNY6</accession>
<evidence type="ECO:0000313" key="5">
    <source>
        <dbReference type="Proteomes" id="UP000283269"/>
    </source>
</evidence>
<gene>
    <name evidence="4" type="ORF">CVT25_010434</name>
</gene>
<sequence length="385" mass="40970">MKHIITFVTLSVILSWISSGQAQTLTETVPPFGPTVVVVFTSSNGGLPILTTIATLSGSSNSAPKNSSTTSHHSTASSSSTSSAPSSSSTDSTDASDSDPSTHHIPSPVAMIAGSLAGFIAIVAAILVVCVTRRRRSGKRRRRRASIIRALEAQHAHSGENLDRDGSPISDSGSFSECASSTVWRFIVGCRFTIVESELNPHLFCLEEHSSTRRPGSTTRNFPRESGRSGKKKGSSRTSGKNTTHVHVSPSDDMELDWRDTNAGPQRTRTSPERSYIPTLVSPASNSTLTNSTSMATTLVTTSNSALDSKPKPILSNTHYAHAHAPHAPHAHSQDQSQLLSPNTHAPSSPVLNMDSPQPAIRPSLSLPTAHRSDGDLPPAYEYVR</sequence>
<dbReference type="InParanoid" id="A0A409XNY6"/>
<dbReference type="OrthoDB" id="10633768at2759"/>
<dbReference type="EMBL" id="NHYD01001030">
    <property type="protein sequence ID" value="PPQ92489.1"/>
    <property type="molecule type" value="Genomic_DNA"/>
</dbReference>
<evidence type="ECO:0000256" key="2">
    <source>
        <dbReference type="SAM" id="Phobius"/>
    </source>
</evidence>
<reference evidence="4 5" key="1">
    <citation type="journal article" date="2018" name="Evol. Lett.">
        <title>Horizontal gene cluster transfer increased hallucinogenic mushroom diversity.</title>
        <authorList>
            <person name="Reynolds H.T."/>
            <person name="Vijayakumar V."/>
            <person name="Gluck-Thaler E."/>
            <person name="Korotkin H.B."/>
            <person name="Matheny P.B."/>
            <person name="Slot J.C."/>
        </authorList>
    </citation>
    <scope>NUCLEOTIDE SEQUENCE [LARGE SCALE GENOMIC DNA]</scope>
    <source>
        <strain evidence="4 5">2631</strain>
    </source>
</reference>
<evidence type="ECO:0008006" key="6">
    <source>
        <dbReference type="Google" id="ProtNLM"/>
    </source>
</evidence>
<keyword evidence="2" id="KW-0812">Transmembrane</keyword>
<feature type="compositionally biased region" description="Polar residues" evidence="1">
    <location>
        <begin position="334"/>
        <end position="351"/>
    </location>
</feature>
<protein>
    <recommendedName>
        <fullName evidence="6">Mid2 domain-containing protein</fullName>
    </recommendedName>
</protein>
<feature type="chain" id="PRO_5019507839" description="Mid2 domain-containing protein" evidence="3">
    <location>
        <begin position="23"/>
        <end position="385"/>
    </location>
</feature>
<evidence type="ECO:0000256" key="1">
    <source>
        <dbReference type="SAM" id="MobiDB-lite"/>
    </source>
</evidence>
<evidence type="ECO:0000256" key="3">
    <source>
        <dbReference type="SAM" id="SignalP"/>
    </source>
</evidence>